<name>A0A3P3W6P3_9FLAO</name>
<dbReference type="Proteomes" id="UP000275719">
    <property type="component" value="Unassembled WGS sequence"/>
</dbReference>
<dbReference type="OrthoDB" id="756944at2"/>
<evidence type="ECO:0000313" key="2">
    <source>
        <dbReference type="Proteomes" id="UP000275719"/>
    </source>
</evidence>
<accession>A0A3P3W6P3</accession>
<proteinExistence type="predicted"/>
<gene>
    <name evidence="1" type="ORF">EG240_08245</name>
</gene>
<protein>
    <submittedName>
        <fullName evidence="1">Uncharacterized protein</fullName>
    </submittedName>
</protein>
<organism evidence="1 2">
    <name type="scientific">Paenimyroides tangerinum</name>
    <dbReference type="NCBI Taxonomy" id="2488728"/>
    <lineage>
        <taxon>Bacteria</taxon>
        <taxon>Pseudomonadati</taxon>
        <taxon>Bacteroidota</taxon>
        <taxon>Flavobacteriia</taxon>
        <taxon>Flavobacteriales</taxon>
        <taxon>Flavobacteriaceae</taxon>
        <taxon>Paenimyroides</taxon>
    </lineage>
</organism>
<comment type="caution">
    <text evidence="1">The sequence shown here is derived from an EMBL/GenBank/DDBJ whole genome shotgun (WGS) entry which is preliminary data.</text>
</comment>
<dbReference type="AlphaFoldDB" id="A0A3P3W6P3"/>
<evidence type="ECO:0000313" key="1">
    <source>
        <dbReference type="EMBL" id="RRJ90670.1"/>
    </source>
</evidence>
<keyword evidence="2" id="KW-1185">Reference proteome</keyword>
<sequence length="182" mass="21140">MFSKKRFRKDSEYLTENNIKKLSGNYTFHPVKRISNSGSKKPNDTIPDSLVKNNAYDFMLNMDYKSSKKFDSIRNSKNDYTLNLELENPNRLRIKILENTNVIKDTFLSGKYRKGMFYLDNKYLKCHGVPYLFGGCSNNKRRIGLTKNGNLLINEAVSNDGAFLIIFAAGYSYNSTYEYKRK</sequence>
<reference evidence="1 2" key="1">
    <citation type="submission" date="2018-11" db="EMBL/GenBank/DDBJ databases">
        <title>Flavobacterium sp. nov., YIM 102701-2 draft genome.</title>
        <authorList>
            <person name="Li G."/>
            <person name="Jiang Y."/>
        </authorList>
    </citation>
    <scope>NUCLEOTIDE SEQUENCE [LARGE SCALE GENOMIC DNA]</scope>
    <source>
        <strain evidence="1 2">YIM 102701-2</strain>
    </source>
</reference>
<dbReference type="EMBL" id="RQVQ01000015">
    <property type="protein sequence ID" value="RRJ90670.1"/>
    <property type="molecule type" value="Genomic_DNA"/>
</dbReference>
<dbReference type="RefSeq" id="WP_125018913.1">
    <property type="nucleotide sequence ID" value="NZ_RQVQ01000015.1"/>
</dbReference>